<organism evidence="1">
    <name type="scientific">marine sediment metagenome</name>
    <dbReference type="NCBI Taxonomy" id="412755"/>
    <lineage>
        <taxon>unclassified sequences</taxon>
        <taxon>metagenomes</taxon>
        <taxon>ecological metagenomes</taxon>
    </lineage>
</organism>
<feature type="non-terminal residue" evidence="1">
    <location>
        <position position="52"/>
    </location>
</feature>
<name>A0A0F9ABH0_9ZZZZ</name>
<gene>
    <name evidence="1" type="ORF">LCGC14_2932580</name>
</gene>
<dbReference type="EMBL" id="LAZR01058578">
    <property type="protein sequence ID" value="KKK69581.1"/>
    <property type="molecule type" value="Genomic_DNA"/>
</dbReference>
<proteinExistence type="predicted"/>
<reference evidence="1" key="1">
    <citation type="journal article" date="2015" name="Nature">
        <title>Complex archaea that bridge the gap between prokaryotes and eukaryotes.</title>
        <authorList>
            <person name="Spang A."/>
            <person name="Saw J.H."/>
            <person name="Jorgensen S.L."/>
            <person name="Zaremba-Niedzwiedzka K."/>
            <person name="Martijn J."/>
            <person name="Lind A.E."/>
            <person name="van Eijk R."/>
            <person name="Schleper C."/>
            <person name="Guy L."/>
            <person name="Ettema T.J."/>
        </authorList>
    </citation>
    <scope>NUCLEOTIDE SEQUENCE</scope>
</reference>
<evidence type="ECO:0000313" key="1">
    <source>
        <dbReference type="EMBL" id="KKK69581.1"/>
    </source>
</evidence>
<sequence>MAKETRGIKASMIELTEAQVKKEVEDHLKLLMKSGRLWYVRLNAGVFGRHHN</sequence>
<accession>A0A0F9ABH0</accession>
<comment type="caution">
    <text evidence="1">The sequence shown here is derived from an EMBL/GenBank/DDBJ whole genome shotgun (WGS) entry which is preliminary data.</text>
</comment>
<dbReference type="AlphaFoldDB" id="A0A0F9ABH0"/>
<protein>
    <submittedName>
        <fullName evidence="1">Uncharacterized protein</fullName>
    </submittedName>
</protein>